<gene>
    <name evidence="1" type="ORF">ACFFJK_18440</name>
</gene>
<keyword evidence="2" id="KW-1185">Reference proteome</keyword>
<comment type="caution">
    <text evidence="1">The sequence shown here is derived from an EMBL/GenBank/DDBJ whole genome shotgun (WGS) entry which is preliminary data.</text>
</comment>
<protein>
    <submittedName>
        <fullName evidence="1">DUF3304 domain-containing protein</fullName>
    </submittedName>
</protein>
<dbReference type="Proteomes" id="UP001589773">
    <property type="component" value="Unassembled WGS sequence"/>
</dbReference>
<dbReference type="Pfam" id="PF11745">
    <property type="entry name" value="DUF3304"/>
    <property type="match status" value="1"/>
</dbReference>
<organism evidence="1 2">
    <name type="scientific">Massilia consociata</name>
    <dbReference type="NCBI Taxonomy" id="760117"/>
    <lineage>
        <taxon>Bacteria</taxon>
        <taxon>Pseudomonadati</taxon>
        <taxon>Pseudomonadota</taxon>
        <taxon>Betaproteobacteria</taxon>
        <taxon>Burkholderiales</taxon>
        <taxon>Oxalobacteraceae</taxon>
        <taxon>Telluria group</taxon>
        <taxon>Massilia</taxon>
    </lineage>
</organism>
<sequence>MLLKYKILIGILGALGLFGLAALSQYRGSHASVSMHGVNYSDREFSYFIAAPDDPQQTTGGEHIAPFAAGGTTCCAALPWKWKAGTKIRLTTIHWLKKRPDGSLPEVTEEHEVEVPEYAEAGELWVIREANGKIGVVSSNVQPDHPRWPGKIKGWPVPSLEYQRERWQIYRDVEEAHVSAFVSLLKKLEQHPATHAKEMWEHDKEYSAKEIAGFKGPDDPRYHAHLKKSYIDGLNSSRSDLETIMKAKP</sequence>
<evidence type="ECO:0000313" key="2">
    <source>
        <dbReference type="Proteomes" id="UP001589773"/>
    </source>
</evidence>
<accession>A0ABV6FLH8</accession>
<dbReference type="InterPro" id="IPR021733">
    <property type="entry name" value="DUF3304"/>
</dbReference>
<proteinExistence type="predicted"/>
<dbReference type="RefSeq" id="WP_379681072.1">
    <property type="nucleotide sequence ID" value="NZ_JBHLWP010000017.1"/>
</dbReference>
<evidence type="ECO:0000313" key="1">
    <source>
        <dbReference type="EMBL" id="MFC0253880.1"/>
    </source>
</evidence>
<dbReference type="EMBL" id="JBHLWP010000017">
    <property type="protein sequence ID" value="MFC0253880.1"/>
    <property type="molecule type" value="Genomic_DNA"/>
</dbReference>
<name>A0ABV6FLH8_9BURK</name>
<reference evidence="1 2" key="1">
    <citation type="submission" date="2024-09" db="EMBL/GenBank/DDBJ databases">
        <authorList>
            <person name="Sun Q."/>
            <person name="Mori K."/>
        </authorList>
    </citation>
    <scope>NUCLEOTIDE SEQUENCE [LARGE SCALE GENOMIC DNA]</scope>
    <source>
        <strain evidence="1 2">CCM 7792</strain>
    </source>
</reference>